<reference evidence="1 2" key="2">
    <citation type="submission" date="2018-02" db="EMBL/GenBank/DDBJ databases">
        <title>Whole genome sequencing analysis of Streptococcus pluranimalium isolated from cattle infected mastitis in China.</title>
        <authorList>
            <person name="Zhang J.-R."/>
            <person name="Hu G.-Z."/>
        </authorList>
    </citation>
    <scope>NUCLEOTIDE SEQUENCE [LARGE SCALE GENOMIC DNA]</scope>
    <source>
        <strain evidence="1 2">TH11417</strain>
    </source>
</reference>
<evidence type="ECO:0000313" key="2">
    <source>
        <dbReference type="Proteomes" id="UP000238956"/>
    </source>
</evidence>
<dbReference type="EMBL" id="CP025536">
    <property type="protein sequence ID" value="AUW96284.1"/>
    <property type="molecule type" value="Genomic_DNA"/>
</dbReference>
<dbReference type="OrthoDB" id="2233558at2"/>
<protein>
    <recommendedName>
        <fullName evidence="3">Lipoprotein</fullName>
    </recommendedName>
</protein>
<dbReference type="Proteomes" id="UP000238956">
    <property type="component" value="Chromosome"/>
</dbReference>
<organism evidence="1 2">
    <name type="scientific">Streptococcus pluranimalium</name>
    <dbReference type="NCBI Taxonomy" id="82348"/>
    <lineage>
        <taxon>Bacteria</taxon>
        <taxon>Bacillati</taxon>
        <taxon>Bacillota</taxon>
        <taxon>Bacilli</taxon>
        <taxon>Lactobacillales</taxon>
        <taxon>Streptococcaceae</taxon>
        <taxon>Streptococcus</taxon>
    </lineage>
</organism>
<reference evidence="1 2" key="1">
    <citation type="submission" date="2017-12" db="EMBL/GenBank/DDBJ databases">
        <authorList>
            <person name="Hurst M.R.H."/>
        </authorList>
    </citation>
    <scope>NUCLEOTIDE SEQUENCE [LARGE SCALE GENOMIC DNA]</scope>
    <source>
        <strain evidence="1 2">TH11417</strain>
    </source>
</reference>
<dbReference type="KEGG" id="splr:C0J00_03705"/>
<proteinExistence type="predicted"/>
<name>A0A2L0D3K9_9STRE</name>
<evidence type="ECO:0000313" key="1">
    <source>
        <dbReference type="EMBL" id="AUW96284.1"/>
    </source>
</evidence>
<keyword evidence="2" id="KW-1185">Reference proteome</keyword>
<accession>A0A2L0D3K9</accession>
<dbReference type="AlphaFoldDB" id="A0A2L0D3K9"/>
<evidence type="ECO:0008006" key="3">
    <source>
        <dbReference type="Google" id="ProtNLM"/>
    </source>
</evidence>
<sequence>MGLAGCDVRKNSRAYLESKAAELDRVFPTKNLEDLFEEFPGGFKLGSYYLKAENDKEAISQTIEIVGNSTTKEIDGVIKNIKATDNSSYNEEILKESKFKYVNNEFVFDNDNFTAKDLETRDFLINQMAIDSKKLTELKLLSKSYSFDTGSGNLRYQLKDKKITQFLNYKNNPTLEMIIDIDYPTIHESKYEYSVTLQTKKDLKYIISFKGYETLGEENEE</sequence>
<gene>
    <name evidence="1" type="ORF">C0J00_03705</name>
</gene>